<feature type="compositionally biased region" description="Low complexity" evidence="1">
    <location>
        <begin position="343"/>
        <end position="357"/>
    </location>
</feature>
<feature type="compositionally biased region" description="Basic and acidic residues" evidence="1">
    <location>
        <begin position="1233"/>
        <end position="1245"/>
    </location>
</feature>
<feature type="compositionally biased region" description="Basic and acidic residues" evidence="1">
    <location>
        <begin position="1331"/>
        <end position="1345"/>
    </location>
</feature>
<sequence>MRIGNLRRFYRSFVSFEHGQAAAESESESCEIRRRFFAGLLRPAESDASRSRDTAVGTEKVHFSWQALSSFQATIAQAVPEAKQAKKRLRPNYDNRKRAAAATEKAENQEKNQQLVRFHFEAESEFRANGLDANRISALLASEACPDDDVDSSDEFKQAAESLEDDEAPLEKFALAKQYRDHLSSVGRNFVKFVAASNFKSGWDCPSNLDIVVDGPAKNRLATDPADVLMFVKRYASDQAPALAMPASYLQNLNGRLPSLPRPLQPPKAEKAKEYLRLAKLLLSKGDSEAPAGHKGGSEDDAAAQSSASRQAHRELIRTGRKKQHVTKKYPKTDILPADSECPEGPSSQASGASQAERVGMGRNDYVLRTPMYAVLGYGSEIRKDLLVVENVPEYNVQCVRQALGPAYKAANLADYEKLYPDKMYPDLQQTASKMRGGSGTKVKIEAGPWSGEVLTALQKFDPERDEHPCEYVATKLATMNHDALHTWLQQMTDGAVMHPSSVTMPADKTSTVFQTPILSFGYKKPTDGWPILQDWVGHATSIYTNGYESWRETVELKVVSDTSLGQSMSWGCVLPAKGFGRISVLLFGIIYSYSEMHGKPSWSEEVEKEFKKCPVLPTATAGAGKKDDKEAYHKAFLAAISEYNNYGAAKTSSKYQIDSGTANAMFGLKVEIVTLLGSVHELMVKAVDPSGKSLFSKEALEDVSRRILEGDYHEEAGTHLEANCQAFKPNHLAMWADNLQQSDSAMSSADTALNQMSAETARLTWEQDTLKLAADVAMIGKMCNGYQRSERNSLGATLIENTMDRWCKHVTGTEDLNTVATQIKNILSRRPLGSMGVIMAPRIEEKLEAKDLTSEMIIARMEMPPSSKSVPMNLPGWVVYDDSGVGDNEFASCRLRLDRGPREPIPWAPERSYVVPNGAKEAAQLLAGSEFPVAVMTACITGQNVATLPAVKASRLVRVINLTPYDGHFEKAMYRYHLTEDERPRICCLSVGQDPAVMQYSQSVLALSIMEDWKNDHSILHSEPGYKKYEQHPAEQTSEFALRDYPLKMVTCTLDNSKKGLEKLRFALPTEIRTKYAADPLRSQEWLELVAGFDSQFGTNTSTPASEAVVPAEDDGASVRGGWPDEPQTLDKLSAKYDIEYKIPARTAGASLFITKAADRDGKTEHCVENQDLKMFLATAPAASPTTARASPLPMQSESRTDPMNKETRSELAKGLALAMKQTKDKLKKKKNGDAPDNKEKAKEMSAAQMWANAKNQGGKDNTKKGPKSKKAKTEEQQVDEDDEHEEEEEDAEECDALGEGLLDSDEDINKKATKGKAKVKGSAKAKGKAKAETKDETGDEKVAPKGKAKAKAKMEKGQEDEKKARAKTKAKAKAKGQAKKEPSEGDQGDGEPATGKLGVNIEYHKAISDATARLTAKHPDMNIKEIKKLARELRRFPPPTGLVQLKENGEEPVGGEIPNLMKCAWKSDAESVVMEVNINGKASDSEPCSIRQMMLELEEAGEDRFEISPKASPIYYQYTMVARTAIGAQKYMSVLLASRALKMAWRVCMAPERNDAGIEGKPLYFVDQDMELASEQVTAMLRCSLSFAWAAGE</sequence>
<feature type="compositionally biased region" description="Basic residues" evidence="1">
    <location>
        <begin position="1366"/>
        <end position="1379"/>
    </location>
</feature>
<comment type="caution">
    <text evidence="2">The sequence shown here is derived from an EMBL/GenBank/DDBJ whole genome shotgun (WGS) entry which is preliminary data.</text>
</comment>
<proteinExistence type="predicted"/>
<feature type="region of interest" description="Disordered" evidence="1">
    <location>
        <begin position="1102"/>
        <end position="1128"/>
    </location>
</feature>
<dbReference type="OrthoDB" id="427000at2759"/>
<organism evidence="2 3">
    <name type="scientific">Symbiodinium microadriaticum</name>
    <name type="common">Dinoflagellate</name>
    <name type="synonym">Zooxanthella microadriatica</name>
    <dbReference type="NCBI Taxonomy" id="2951"/>
    <lineage>
        <taxon>Eukaryota</taxon>
        <taxon>Sar</taxon>
        <taxon>Alveolata</taxon>
        <taxon>Dinophyceae</taxon>
        <taxon>Suessiales</taxon>
        <taxon>Symbiodiniaceae</taxon>
        <taxon>Symbiodinium</taxon>
    </lineage>
</organism>
<keyword evidence="3" id="KW-1185">Reference proteome</keyword>
<name>A0A1Q9CEA7_SYMMI</name>
<gene>
    <name evidence="2" type="ORF">AK812_SmicGene38322</name>
</gene>
<accession>A0A1Q9CEA7</accession>
<reference evidence="2 3" key="1">
    <citation type="submission" date="2016-02" db="EMBL/GenBank/DDBJ databases">
        <title>Genome analysis of coral dinoflagellate symbionts highlights evolutionary adaptations to a symbiotic lifestyle.</title>
        <authorList>
            <person name="Aranda M."/>
            <person name="Li Y."/>
            <person name="Liew Y.J."/>
            <person name="Baumgarten S."/>
            <person name="Simakov O."/>
            <person name="Wilson M."/>
            <person name="Piel J."/>
            <person name="Ashoor H."/>
            <person name="Bougouffa S."/>
            <person name="Bajic V.B."/>
            <person name="Ryu T."/>
            <person name="Ravasi T."/>
            <person name="Bayer T."/>
            <person name="Micklem G."/>
            <person name="Kim H."/>
            <person name="Bhak J."/>
            <person name="Lajeunesse T.C."/>
            <person name="Voolstra C.R."/>
        </authorList>
    </citation>
    <scope>NUCLEOTIDE SEQUENCE [LARGE SCALE GENOMIC DNA]</scope>
    <source>
        <strain evidence="2 3">CCMP2467</strain>
    </source>
</reference>
<dbReference type="EMBL" id="LSRX01001306">
    <property type="protein sequence ID" value="OLP81167.1"/>
    <property type="molecule type" value="Genomic_DNA"/>
</dbReference>
<feature type="compositionally biased region" description="Low complexity" evidence="1">
    <location>
        <begin position="1183"/>
        <end position="1193"/>
    </location>
</feature>
<feature type="compositionally biased region" description="Basic residues" evidence="1">
    <location>
        <begin position="319"/>
        <end position="330"/>
    </location>
</feature>
<feature type="compositionally biased region" description="Basic and acidic residues" evidence="1">
    <location>
        <begin position="1354"/>
        <end position="1365"/>
    </location>
</feature>
<evidence type="ECO:0000313" key="3">
    <source>
        <dbReference type="Proteomes" id="UP000186817"/>
    </source>
</evidence>
<feature type="compositionally biased region" description="Acidic residues" evidence="1">
    <location>
        <begin position="1278"/>
        <end position="1308"/>
    </location>
</feature>
<feature type="compositionally biased region" description="Basic and acidic residues" evidence="1">
    <location>
        <begin position="1200"/>
        <end position="1213"/>
    </location>
</feature>
<evidence type="ECO:0000313" key="2">
    <source>
        <dbReference type="EMBL" id="OLP81167.1"/>
    </source>
</evidence>
<evidence type="ECO:0000256" key="1">
    <source>
        <dbReference type="SAM" id="MobiDB-lite"/>
    </source>
</evidence>
<feature type="compositionally biased region" description="Basic residues" evidence="1">
    <location>
        <begin position="1313"/>
        <end position="1330"/>
    </location>
</feature>
<dbReference type="Proteomes" id="UP000186817">
    <property type="component" value="Unassembled WGS sequence"/>
</dbReference>
<protein>
    <submittedName>
        <fullName evidence="2">Uncharacterized protein</fullName>
    </submittedName>
</protein>
<feature type="region of interest" description="Disordered" evidence="1">
    <location>
        <begin position="287"/>
        <end position="357"/>
    </location>
</feature>
<feature type="region of interest" description="Disordered" evidence="1">
    <location>
        <begin position="82"/>
        <end position="110"/>
    </location>
</feature>
<feature type="region of interest" description="Disordered" evidence="1">
    <location>
        <begin position="1183"/>
        <end position="1398"/>
    </location>
</feature>